<evidence type="ECO:0000313" key="7">
    <source>
        <dbReference type="Proteomes" id="UP000708298"/>
    </source>
</evidence>
<evidence type="ECO:0000256" key="4">
    <source>
        <dbReference type="ARBA" id="ARBA00023163"/>
    </source>
</evidence>
<keyword evidence="7" id="KW-1185">Reference proteome</keyword>
<name>A0A963YTY1_9PROT</name>
<dbReference type="PRINTS" id="PR00039">
    <property type="entry name" value="HTHLYSR"/>
</dbReference>
<dbReference type="Gene3D" id="1.10.10.10">
    <property type="entry name" value="Winged helix-like DNA-binding domain superfamily/Winged helix DNA-binding domain"/>
    <property type="match status" value="1"/>
</dbReference>
<keyword evidence="4" id="KW-0804">Transcription</keyword>
<reference evidence="6" key="1">
    <citation type="journal article" date="2021" name="Microorganisms">
        <title>Acidisoma silvae sp. nov. and Acidisomacellulosilytica sp. nov., Two Acidophilic Bacteria Isolated from Decaying Wood, Hydrolyzing Cellulose and Producing Poly-3-hydroxybutyrate.</title>
        <authorList>
            <person name="Mieszkin S."/>
            <person name="Pouder E."/>
            <person name="Uroz S."/>
            <person name="Simon-Colin C."/>
            <person name="Alain K."/>
        </authorList>
    </citation>
    <scope>NUCLEOTIDE SEQUENCE</scope>
    <source>
        <strain evidence="6">HW T2.11</strain>
    </source>
</reference>
<dbReference type="InterPro" id="IPR050176">
    <property type="entry name" value="LTTR"/>
</dbReference>
<dbReference type="PANTHER" id="PTHR30579:SF7">
    <property type="entry name" value="HTH-TYPE TRANSCRIPTIONAL REGULATOR LRHA-RELATED"/>
    <property type="match status" value="1"/>
</dbReference>
<dbReference type="SUPFAM" id="SSF46785">
    <property type="entry name" value="Winged helix' DNA-binding domain"/>
    <property type="match status" value="1"/>
</dbReference>
<proteinExistence type="inferred from homology"/>
<dbReference type="EMBL" id="JAESVB010000008">
    <property type="protein sequence ID" value="MCB8876866.1"/>
    <property type="molecule type" value="Genomic_DNA"/>
</dbReference>
<reference evidence="6" key="2">
    <citation type="submission" date="2021-01" db="EMBL/GenBank/DDBJ databases">
        <authorList>
            <person name="Mieszkin S."/>
            <person name="Pouder E."/>
            <person name="Alain K."/>
        </authorList>
    </citation>
    <scope>NUCLEOTIDE SEQUENCE</scope>
    <source>
        <strain evidence="6">HW T2.11</strain>
    </source>
</reference>
<evidence type="ECO:0000313" key="6">
    <source>
        <dbReference type="EMBL" id="MCB8876866.1"/>
    </source>
</evidence>
<dbReference type="GO" id="GO:0003677">
    <property type="term" value="F:DNA binding"/>
    <property type="evidence" value="ECO:0007669"/>
    <property type="project" value="UniProtKB-KW"/>
</dbReference>
<keyword evidence="3" id="KW-0238">DNA-binding</keyword>
<dbReference type="Pfam" id="PF00126">
    <property type="entry name" value="HTH_1"/>
    <property type="match status" value="1"/>
</dbReference>
<dbReference type="InterPro" id="IPR005119">
    <property type="entry name" value="LysR_subst-bd"/>
</dbReference>
<dbReference type="Gene3D" id="3.40.190.10">
    <property type="entry name" value="Periplasmic binding protein-like II"/>
    <property type="match status" value="2"/>
</dbReference>
<dbReference type="Proteomes" id="UP000708298">
    <property type="component" value="Unassembled WGS sequence"/>
</dbReference>
<evidence type="ECO:0000259" key="5">
    <source>
        <dbReference type="PROSITE" id="PS50931"/>
    </source>
</evidence>
<keyword evidence="2" id="KW-0805">Transcription regulation</keyword>
<organism evidence="6 7">
    <name type="scientific">Acidisoma silvae</name>
    <dbReference type="NCBI Taxonomy" id="2802396"/>
    <lineage>
        <taxon>Bacteria</taxon>
        <taxon>Pseudomonadati</taxon>
        <taxon>Pseudomonadota</taxon>
        <taxon>Alphaproteobacteria</taxon>
        <taxon>Acetobacterales</taxon>
        <taxon>Acidocellaceae</taxon>
        <taxon>Acidisoma</taxon>
    </lineage>
</organism>
<dbReference type="RefSeq" id="WP_227322523.1">
    <property type="nucleotide sequence ID" value="NZ_JAESVB010000008.1"/>
</dbReference>
<dbReference type="InterPro" id="IPR000847">
    <property type="entry name" value="LysR_HTH_N"/>
</dbReference>
<dbReference type="Pfam" id="PF03466">
    <property type="entry name" value="LysR_substrate"/>
    <property type="match status" value="1"/>
</dbReference>
<dbReference type="PROSITE" id="PS50931">
    <property type="entry name" value="HTH_LYSR"/>
    <property type="match status" value="1"/>
</dbReference>
<dbReference type="InterPro" id="IPR036390">
    <property type="entry name" value="WH_DNA-bd_sf"/>
</dbReference>
<dbReference type="InterPro" id="IPR036388">
    <property type="entry name" value="WH-like_DNA-bd_sf"/>
</dbReference>
<feature type="domain" description="HTH lysR-type" evidence="5">
    <location>
        <begin position="4"/>
        <end position="61"/>
    </location>
</feature>
<protein>
    <submittedName>
        <fullName evidence="6">LysR family transcriptional regulator</fullName>
    </submittedName>
</protein>
<evidence type="ECO:0000256" key="3">
    <source>
        <dbReference type="ARBA" id="ARBA00023125"/>
    </source>
</evidence>
<comment type="similarity">
    <text evidence="1">Belongs to the LysR transcriptional regulatory family.</text>
</comment>
<gene>
    <name evidence="6" type="ORF">ASILVAE211_16860</name>
</gene>
<accession>A0A963YTY1</accession>
<sequence length="293" mass="31179">MQHFDLDELAAVVAIANRESFSAAARDLNKTQAAVSLVVGRLEQRLSHKLFERSPRGVRPTVPGETLISYARRLLALESEALEALNGAAPRGRVRIGMPDDYLEALGTPAIEQFALACPGVQVDIICDFSRKLETLVGSGDLDLAIVTRGATQQGGLTLGRERQVWCAAPSARPELLKPLPLALFSDQCRAKPTILNALEAAGRSYRIAYSFSHLAGILTAVEKGRAVTVLPESCVPAHFRKLGIESGLPALPTLELALLLPEGAKAPARILGQLLLPHDKAPVGPLTAANAA</sequence>
<evidence type="ECO:0000256" key="1">
    <source>
        <dbReference type="ARBA" id="ARBA00009437"/>
    </source>
</evidence>
<dbReference type="SUPFAM" id="SSF53850">
    <property type="entry name" value="Periplasmic binding protein-like II"/>
    <property type="match status" value="1"/>
</dbReference>
<dbReference type="AlphaFoldDB" id="A0A963YTY1"/>
<comment type="caution">
    <text evidence="6">The sequence shown here is derived from an EMBL/GenBank/DDBJ whole genome shotgun (WGS) entry which is preliminary data.</text>
</comment>
<dbReference type="PANTHER" id="PTHR30579">
    <property type="entry name" value="TRANSCRIPTIONAL REGULATOR"/>
    <property type="match status" value="1"/>
</dbReference>
<dbReference type="GO" id="GO:0003700">
    <property type="term" value="F:DNA-binding transcription factor activity"/>
    <property type="evidence" value="ECO:0007669"/>
    <property type="project" value="InterPro"/>
</dbReference>
<evidence type="ECO:0000256" key="2">
    <source>
        <dbReference type="ARBA" id="ARBA00023015"/>
    </source>
</evidence>